<dbReference type="Proteomes" id="UP000427906">
    <property type="component" value="Chromosome"/>
</dbReference>
<dbReference type="InterPro" id="IPR018181">
    <property type="entry name" value="Heat_shock_70_CS"/>
</dbReference>
<dbReference type="Gene3D" id="3.30.420.40">
    <property type="match status" value="2"/>
</dbReference>
<dbReference type="GO" id="GO:0140662">
    <property type="term" value="F:ATP-dependent protein folding chaperone"/>
    <property type="evidence" value="ECO:0007669"/>
    <property type="project" value="InterPro"/>
</dbReference>
<sequence length="925" mass="101405">MTSEHRFVVGIDLGTTNSAVSFVDLTASDGGRPVIRKFPVHQLTGPGEFAALPVLPSFLYIPGEYDIADQDRAAPWTIDQRSRDDQNFAGAFARDHGAKVPARLVSSAKSWLCNKQVDTRARILPWGAGEEVVKVSPVHASAAFLKHVRKAWNVAMGDAEEDYLERQAVIVTIPASFDEVARDLTLEAARLAGLPDVILLEEPLAAFYSWLIRHETDWPDHVAPGQLILVCDVGGGTTDFTLISLRDVDGSPRFERIAVGDHLILGGDNMDFAIARSVARRLGKSPAAMGRDAWKTLCHQCRQAKEKILDGITDSGRITLMGSGSSLIAGTLTARVDRREIEAIVLDQFFPLSGTCSDTETPDGNASWGLPYEADTAVTGHLVRFLDRHRADVSAAVGKPVPCPDLILFNGGALKSRVVQNRVREAVGRWFSSDSKATVLHNREMDLAVSLGAAYYGMVKSGIGVRVGSGSPRSFYIGVAAGNDQGQDGKKKAVCLVERGLEEGSAIALPDRAFKVLANQPVSIDLFSSSFRSGDRSGDLVDVDDTLTALPALNTVIQFGDKGVRSEIAVGLEATYTEAGTLEVWCRSRATSHRWQLRFQLRGAETPDAVAETDVFEAGRIDAARQVVLSAFSPDGDPSRLPRLISDIAEAIHCPRDRWPLGLLRDLADTLLDDMAARTLSPVAESRWMNLLGFCLRPGMGEGFDPHRVKRLWKIYKKGPVHANAPQVRAEWWIMWRRVAAGLTPGQQRQFFQDLYPALVVKKGSRVSRQEFTEIWMATASMERLHVNDKITLGRQLIRQFKAKKPQPQLLWALARIGARDLLYGSIDRVAPPAEVGGWVETILGRTWKNPKPVAEMLSQLCRKTGDPLRDIPVTISGQAAGWMDAAGDFPDQVARITRQSARKQKERNTIFGESLPAGLVMEDR</sequence>
<evidence type="ECO:0000256" key="3">
    <source>
        <dbReference type="ARBA" id="ARBA00022840"/>
    </source>
</evidence>
<organism evidence="4 5">
    <name type="scientific">Desulfosarcina alkanivorans</name>
    <dbReference type="NCBI Taxonomy" id="571177"/>
    <lineage>
        <taxon>Bacteria</taxon>
        <taxon>Pseudomonadati</taxon>
        <taxon>Thermodesulfobacteriota</taxon>
        <taxon>Desulfobacteria</taxon>
        <taxon>Desulfobacterales</taxon>
        <taxon>Desulfosarcinaceae</taxon>
        <taxon>Desulfosarcina</taxon>
    </lineage>
</organism>
<protein>
    <submittedName>
        <fullName evidence="4">Heat-shock protein</fullName>
    </submittedName>
</protein>
<dbReference type="GO" id="GO:0005524">
    <property type="term" value="F:ATP binding"/>
    <property type="evidence" value="ECO:0007669"/>
    <property type="project" value="UniProtKB-KW"/>
</dbReference>
<dbReference type="Pfam" id="PF00012">
    <property type="entry name" value="HSP70"/>
    <property type="match status" value="1"/>
</dbReference>
<dbReference type="PANTHER" id="PTHR42749">
    <property type="entry name" value="CELL SHAPE-DETERMINING PROTEIN MREB"/>
    <property type="match status" value="1"/>
</dbReference>
<keyword evidence="3" id="KW-0067">ATP-binding</keyword>
<proteinExistence type="inferred from homology"/>
<dbReference type="SUPFAM" id="SSF53067">
    <property type="entry name" value="Actin-like ATPase domain"/>
    <property type="match status" value="2"/>
</dbReference>
<gene>
    <name evidence="4" type="ORF">DSCA_08950</name>
</gene>
<dbReference type="Pfam" id="PF12531">
    <property type="entry name" value="DUF3731"/>
    <property type="match status" value="1"/>
</dbReference>
<dbReference type="AlphaFoldDB" id="A0A5K7YEU4"/>
<dbReference type="PROSITE" id="PS00297">
    <property type="entry name" value="HSP70_1"/>
    <property type="match status" value="1"/>
</dbReference>
<name>A0A5K7YEU4_9BACT</name>
<reference evidence="4 5" key="1">
    <citation type="submission" date="2019-11" db="EMBL/GenBank/DDBJ databases">
        <title>Comparative genomics of hydrocarbon-degrading Desulfosarcina strains.</title>
        <authorList>
            <person name="Watanabe M."/>
            <person name="Kojima H."/>
            <person name="Fukui M."/>
        </authorList>
    </citation>
    <scope>NUCLEOTIDE SEQUENCE [LARGE SCALE GENOMIC DNA]</scope>
    <source>
        <strain evidence="4 5">PL12</strain>
    </source>
</reference>
<dbReference type="EMBL" id="AP021874">
    <property type="protein sequence ID" value="BBO66965.1"/>
    <property type="molecule type" value="Genomic_DNA"/>
</dbReference>
<evidence type="ECO:0000313" key="5">
    <source>
        <dbReference type="Proteomes" id="UP000427906"/>
    </source>
</evidence>
<dbReference type="Gene3D" id="3.90.640.10">
    <property type="entry name" value="Actin, Chain A, domain 4"/>
    <property type="match status" value="1"/>
</dbReference>
<dbReference type="InterPro" id="IPR021030">
    <property type="entry name" value="DUF3731"/>
</dbReference>
<dbReference type="PANTHER" id="PTHR42749:SF1">
    <property type="entry name" value="CELL SHAPE-DETERMINING PROTEIN MREB"/>
    <property type="match status" value="1"/>
</dbReference>
<dbReference type="PRINTS" id="PR00301">
    <property type="entry name" value="HEATSHOCK70"/>
</dbReference>
<evidence type="ECO:0000256" key="2">
    <source>
        <dbReference type="ARBA" id="ARBA00022741"/>
    </source>
</evidence>
<dbReference type="InterPro" id="IPR043129">
    <property type="entry name" value="ATPase_NBD"/>
</dbReference>
<dbReference type="RefSeq" id="WP_231716374.1">
    <property type="nucleotide sequence ID" value="NZ_AP021874.1"/>
</dbReference>
<comment type="similarity">
    <text evidence="1">Belongs to the heat shock protein 70 family.</text>
</comment>
<evidence type="ECO:0000256" key="1">
    <source>
        <dbReference type="ARBA" id="ARBA00007381"/>
    </source>
</evidence>
<accession>A0A5K7YEU4</accession>
<keyword evidence="5" id="KW-1185">Reference proteome</keyword>
<keyword evidence="2" id="KW-0547">Nucleotide-binding</keyword>
<dbReference type="InterPro" id="IPR013126">
    <property type="entry name" value="Hsp_70_fam"/>
</dbReference>
<dbReference type="CDD" id="cd10170">
    <property type="entry name" value="ASKHA_NBD_HSP70"/>
    <property type="match status" value="1"/>
</dbReference>
<evidence type="ECO:0000313" key="4">
    <source>
        <dbReference type="EMBL" id="BBO66965.1"/>
    </source>
</evidence>
<dbReference type="KEGG" id="dalk:DSCA_08950"/>